<dbReference type="SUPFAM" id="SSF55729">
    <property type="entry name" value="Acyl-CoA N-acyltransferases (Nat)"/>
    <property type="match status" value="2"/>
</dbReference>
<dbReference type="EMBL" id="JADCNM010000004">
    <property type="protein sequence ID" value="KAG0486491.1"/>
    <property type="molecule type" value="Genomic_DNA"/>
</dbReference>
<feature type="domain" description="Glycylpeptide N-tetradecanoyltransferase N-terminal" evidence="8">
    <location>
        <begin position="67"/>
        <end position="219"/>
    </location>
</feature>
<comment type="caution">
    <text evidence="11">The sequence shown here is derived from an EMBL/GenBank/DDBJ whole genome shotgun (WGS) entry which is preliminary data.</text>
</comment>
<comment type="catalytic activity">
    <reaction evidence="5">
        <text>N-terminal glycyl-[protein] + tetradecanoyl-CoA = N-tetradecanoylglycyl-[protein] + CoA + H(+)</text>
        <dbReference type="Rhea" id="RHEA:15521"/>
        <dbReference type="Rhea" id="RHEA-COMP:12666"/>
        <dbReference type="Rhea" id="RHEA-COMP:12667"/>
        <dbReference type="ChEBI" id="CHEBI:15378"/>
        <dbReference type="ChEBI" id="CHEBI:57287"/>
        <dbReference type="ChEBI" id="CHEBI:57385"/>
        <dbReference type="ChEBI" id="CHEBI:64723"/>
        <dbReference type="ChEBI" id="CHEBI:133050"/>
        <dbReference type="EC" id="2.3.1.97"/>
    </reaction>
</comment>
<evidence type="ECO:0000256" key="4">
    <source>
        <dbReference type="ARBA" id="ARBA00023315"/>
    </source>
</evidence>
<evidence type="ECO:0000256" key="2">
    <source>
        <dbReference type="ARBA" id="ARBA00012923"/>
    </source>
</evidence>
<dbReference type="OrthoDB" id="737412at2759"/>
<proteinExistence type="inferred from homology"/>
<evidence type="ECO:0000259" key="9">
    <source>
        <dbReference type="Pfam" id="PF02799"/>
    </source>
</evidence>
<dbReference type="Proteomes" id="UP000639772">
    <property type="component" value="Unassembled WGS sequence"/>
</dbReference>
<dbReference type="PANTHER" id="PTHR11377">
    <property type="entry name" value="N-MYRISTOYL TRANSFERASE"/>
    <property type="match status" value="1"/>
</dbReference>
<dbReference type="InterPro" id="IPR016181">
    <property type="entry name" value="Acyl_CoA_acyltransferase"/>
</dbReference>
<evidence type="ECO:0000259" key="8">
    <source>
        <dbReference type="Pfam" id="PF01233"/>
    </source>
</evidence>
<dbReference type="PIRSF" id="PIRSF015892">
    <property type="entry name" value="N-myristl_transf"/>
    <property type="match status" value="1"/>
</dbReference>
<dbReference type="Gene3D" id="3.40.630.170">
    <property type="match status" value="1"/>
</dbReference>
<reference evidence="12 13" key="1">
    <citation type="journal article" date="2020" name="Nat. Food">
        <title>A phased Vanilla planifolia genome enables genetic improvement of flavour and production.</title>
        <authorList>
            <person name="Hasing T."/>
            <person name="Tang H."/>
            <person name="Brym M."/>
            <person name="Khazi F."/>
            <person name="Huang T."/>
            <person name="Chambers A.H."/>
        </authorList>
    </citation>
    <scope>NUCLEOTIDE SEQUENCE [LARGE SCALE GENOMIC DNA]</scope>
    <source>
        <tissue evidence="11">Leaf</tissue>
    </source>
</reference>
<dbReference type="PANTHER" id="PTHR11377:SF5">
    <property type="entry name" value="GLYCYLPEPTIDE N-TETRADECANOYLTRANSFERASE"/>
    <property type="match status" value="1"/>
</dbReference>
<dbReference type="EC" id="2.3.1.97" evidence="2 5"/>
<evidence type="ECO:0000256" key="3">
    <source>
        <dbReference type="ARBA" id="ARBA00022679"/>
    </source>
</evidence>
<keyword evidence="4 5" id="KW-0012">Acyltransferase</keyword>
<keyword evidence="12" id="KW-1185">Reference proteome</keyword>
<evidence type="ECO:0000313" key="11">
    <source>
        <dbReference type="EMBL" id="KAG0486491.1"/>
    </source>
</evidence>
<evidence type="ECO:0000256" key="7">
    <source>
        <dbReference type="SAM" id="MobiDB-lite"/>
    </source>
</evidence>
<evidence type="ECO:0000256" key="6">
    <source>
        <dbReference type="RuleBase" id="RU004178"/>
    </source>
</evidence>
<dbReference type="GO" id="GO:0004379">
    <property type="term" value="F:glycylpeptide N-tetradecanoyltransferase activity"/>
    <property type="evidence" value="ECO:0007669"/>
    <property type="project" value="UniProtKB-EC"/>
</dbReference>
<evidence type="ECO:0000313" key="10">
    <source>
        <dbReference type="EMBL" id="KAG0484694.1"/>
    </source>
</evidence>
<evidence type="ECO:0000256" key="5">
    <source>
        <dbReference type="RuleBase" id="RU000586"/>
    </source>
</evidence>
<comment type="function">
    <text evidence="5">Adds a myristoyl group to the N-terminal glycine residue of certain cellular proteins.</text>
</comment>
<feature type="domain" description="Glycylpeptide N-tetradecanoyltransferase C-terminal" evidence="9">
    <location>
        <begin position="240"/>
        <end position="414"/>
    </location>
</feature>
<sequence>MDQSGEESSSSMASNGVSPCEISTGNPAPTLMSKLPSTPSIRHFFWEKQPVMQFDDIETDEQGPIMAPIPSSEVQQVPYNLPAIFEWATIDIEEDVSFSGLHRFLDENYQEASSFIYTYSKDFLRWVLGTPGNTKSLHVGVSTKKAKKLVCFISGVPAFVRIQEELLRVSIVNILCVHKKLRSKRFVPVLVKELARRAQLEGIWQGIYATTHFCPTPFCISKWSDRALNPVKLFNLGLLYVRQTITLDQVESLCKVPTETTIRGLRKMESHDVDKVTLLLQAHLKRFLFAPEVDRHFVEHFVAPKEGLVQTYVVENPETKAITDFCSFFVQKKTLENNHQYSELKYAVLFYYAASITPLEKLVGDLLIVASREGFDAVRTHRIAEYSGFLDRLLFSTPPNASSVNYYIYNYRLQVAFDPINMGLFIL</sequence>
<feature type="compositionally biased region" description="Low complexity" evidence="7">
    <location>
        <begin position="1"/>
        <end position="18"/>
    </location>
</feature>
<dbReference type="Pfam" id="PF02799">
    <property type="entry name" value="NMT_C"/>
    <property type="match status" value="1"/>
</dbReference>
<dbReference type="AlphaFoldDB" id="A0A835V812"/>
<evidence type="ECO:0000313" key="13">
    <source>
        <dbReference type="Proteomes" id="UP000639772"/>
    </source>
</evidence>
<feature type="region of interest" description="Disordered" evidence="7">
    <location>
        <begin position="1"/>
        <end position="33"/>
    </location>
</feature>
<dbReference type="InterPro" id="IPR000903">
    <property type="entry name" value="NMT"/>
</dbReference>
<gene>
    <name evidence="11" type="ORF">HPP92_008586</name>
    <name evidence="10" type="ORF">HPP92_008773</name>
</gene>
<evidence type="ECO:0000256" key="1">
    <source>
        <dbReference type="ARBA" id="ARBA00009469"/>
    </source>
</evidence>
<comment type="similarity">
    <text evidence="1 6">Belongs to the NMT family.</text>
</comment>
<dbReference type="Pfam" id="PF01233">
    <property type="entry name" value="NMT"/>
    <property type="match status" value="1"/>
</dbReference>
<evidence type="ECO:0000313" key="12">
    <source>
        <dbReference type="Proteomes" id="UP000636800"/>
    </source>
</evidence>
<accession>A0A835V812</accession>
<name>A0A835V812_VANPL</name>
<keyword evidence="3 5" id="KW-0808">Transferase</keyword>
<dbReference type="InterPro" id="IPR022676">
    <property type="entry name" value="NMT_N"/>
</dbReference>
<dbReference type="GO" id="GO:0005737">
    <property type="term" value="C:cytoplasm"/>
    <property type="evidence" value="ECO:0007669"/>
    <property type="project" value="TreeGrafter"/>
</dbReference>
<dbReference type="InterPro" id="IPR022677">
    <property type="entry name" value="NMT_C"/>
</dbReference>
<organism evidence="11 13">
    <name type="scientific">Vanilla planifolia</name>
    <name type="common">Vanilla</name>
    <dbReference type="NCBI Taxonomy" id="51239"/>
    <lineage>
        <taxon>Eukaryota</taxon>
        <taxon>Viridiplantae</taxon>
        <taxon>Streptophyta</taxon>
        <taxon>Embryophyta</taxon>
        <taxon>Tracheophyta</taxon>
        <taxon>Spermatophyta</taxon>
        <taxon>Magnoliopsida</taxon>
        <taxon>Liliopsida</taxon>
        <taxon>Asparagales</taxon>
        <taxon>Orchidaceae</taxon>
        <taxon>Vanilloideae</taxon>
        <taxon>Vanilleae</taxon>
        <taxon>Vanilla</taxon>
    </lineage>
</organism>
<protein>
    <recommendedName>
        <fullName evidence="2 5">Glycylpeptide N-tetradecanoyltransferase</fullName>
        <ecNumber evidence="2 5">2.3.1.97</ecNumber>
    </recommendedName>
</protein>
<dbReference type="Proteomes" id="UP000636800">
    <property type="component" value="Unassembled WGS sequence"/>
</dbReference>
<dbReference type="EMBL" id="JADCNL010000004">
    <property type="protein sequence ID" value="KAG0484694.1"/>
    <property type="molecule type" value="Genomic_DNA"/>
</dbReference>